<evidence type="ECO:0000313" key="8">
    <source>
        <dbReference type="EMBL" id="CAE0721594.1"/>
    </source>
</evidence>
<dbReference type="InterPro" id="IPR031968">
    <property type="entry name" value="VASt"/>
</dbReference>
<dbReference type="GO" id="GO:0016020">
    <property type="term" value="C:membrane"/>
    <property type="evidence" value="ECO:0007669"/>
    <property type="project" value="UniProtKB-SubCell"/>
</dbReference>
<accession>A0A6V0AEG2</accession>
<feature type="region of interest" description="Disordered" evidence="4">
    <location>
        <begin position="206"/>
        <end position="261"/>
    </location>
</feature>
<keyword evidence="3" id="KW-0862">Zinc</keyword>
<dbReference type="EMBL" id="HBIX01020357">
    <property type="protein sequence ID" value="CAE0721597.1"/>
    <property type="molecule type" value="Transcribed_RNA"/>
</dbReference>
<dbReference type="PROSITE" id="PS50157">
    <property type="entry name" value="ZINC_FINGER_C2H2_2"/>
    <property type="match status" value="1"/>
</dbReference>
<feature type="compositionally biased region" description="Low complexity" evidence="4">
    <location>
        <begin position="228"/>
        <end position="240"/>
    </location>
</feature>
<keyword evidence="3" id="KW-0863">Zinc-finger</keyword>
<dbReference type="AlphaFoldDB" id="A0A6V0AEG2"/>
<feature type="region of interest" description="Disordered" evidence="4">
    <location>
        <begin position="305"/>
        <end position="327"/>
    </location>
</feature>
<evidence type="ECO:0000256" key="3">
    <source>
        <dbReference type="PROSITE-ProRule" id="PRU00042"/>
    </source>
</evidence>
<organism evidence="9">
    <name type="scientific">Pseudo-nitzschia australis</name>
    <dbReference type="NCBI Taxonomy" id="44445"/>
    <lineage>
        <taxon>Eukaryota</taxon>
        <taxon>Sar</taxon>
        <taxon>Stramenopiles</taxon>
        <taxon>Ochrophyta</taxon>
        <taxon>Bacillariophyta</taxon>
        <taxon>Bacillariophyceae</taxon>
        <taxon>Bacillariophycidae</taxon>
        <taxon>Bacillariales</taxon>
        <taxon>Bacillariaceae</taxon>
        <taxon>Pseudo-nitzschia</taxon>
    </lineage>
</organism>
<feature type="compositionally biased region" description="Low complexity" evidence="4">
    <location>
        <begin position="249"/>
        <end position="261"/>
    </location>
</feature>
<dbReference type="Pfam" id="PF16016">
    <property type="entry name" value="VASt"/>
    <property type="match status" value="1"/>
</dbReference>
<evidence type="ECO:0000313" key="9">
    <source>
        <dbReference type="EMBL" id="CAE0721596.1"/>
    </source>
</evidence>
<evidence type="ECO:0000256" key="4">
    <source>
        <dbReference type="SAM" id="MobiDB-lite"/>
    </source>
</evidence>
<evidence type="ECO:0000259" key="6">
    <source>
        <dbReference type="PROSITE" id="PS50157"/>
    </source>
</evidence>
<evidence type="ECO:0000313" key="10">
    <source>
        <dbReference type="EMBL" id="CAE0721597.1"/>
    </source>
</evidence>
<comment type="subcellular location">
    <subcellularLocation>
        <location evidence="1">Membrane</location>
    </subcellularLocation>
</comment>
<gene>
    <name evidence="8" type="ORF">PAUS00366_LOCUS14349</name>
    <name evidence="9" type="ORF">PAUS00366_LOCUS14351</name>
    <name evidence="10" type="ORF">PAUS00366_LOCUS14352</name>
    <name evidence="11" type="ORF">PAUS00366_LOCUS14353</name>
</gene>
<feature type="domain" description="VASt" evidence="7">
    <location>
        <begin position="752"/>
        <end position="926"/>
    </location>
</feature>
<reference evidence="9" key="1">
    <citation type="submission" date="2021-01" db="EMBL/GenBank/DDBJ databases">
        <authorList>
            <person name="Corre E."/>
            <person name="Pelletier E."/>
            <person name="Niang G."/>
            <person name="Scheremetjew M."/>
            <person name="Finn R."/>
            <person name="Kale V."/>
            <person name="Holt S."/>
            <person name="Cochrane G."/>
            <person name="Meng A."/>
            <person name="Brown T."/>
            <person name="Cohen L."/>
        </authorList>
    </citation>
    <scope>NUCLEOTIDE SEQUENCE</scope>
    <source>
        <strain evidence="9">10249 10 AB</strain>
    </source>
</reference>
<keyword evidence="2 5" id="KW-0472">Membrane</keyword>
<keyword evidence="5" id="KW-1133">Transmembrane helix</keyword>
<dbReference type="PROSITE" id="PS00028">
    <property type="entry name" value="ZINC_FINGER_C2H2_1"/>
    <property type="match status" value="1"/>
</dbReference>
<dbReference type="EMBL" id="HBIX01020358">
    <property type="protein sequence ID" value="CAE0721598.1"/>
    <property type="molecule type" value="Transcribed_RNA"/>
</dbReference>
<evidence type="ECO:0000256" key="5">
    <source>
        <dbReference type="SAM" id="Phobius"/>
    </source>
</evidence>
<protein>
    <recommendedName>
        <fullName evidence="12">VASt domain-containing protein</fullName>
    </recommendedName>
</protein>
<evidence type="ECO:0000313" key="11">
    <source>
        <dbReference type="EMBL" id="CAE0721598.1"/>
    </source>
</evidence>
<evidence type="ECO:0000256" key="1">
    <source>
        <dbReference type="ARBA" id="ARBA00004370"/>
    </source>
</evidence>
<keyword evidence="5" id="KW-0812">Transmembrane</keyword>
<evidence type="ECO:0000256" key="2">
    <source>
        <dbReference type="ARBA" id="ARBA00023136"/>
    </source>
</evidence>
<evidence type="ECO:0000259" key="7">
    <source>
        <dbReference type="PROSITE" id="PS51778"/>
    </source>
</evidence>
<sequence length="937" mass="106526">MKSSRSKRGSHQFRNLRKVYEFDETDKHEAIRAVQKIAQLAMKNALDEPSRSLILDFDSRDRKMHSLSSSLHSAYSDSSYHFQERAIVRGSDRVSSEEHNNGFFSARSRGKGNLVTISSETRLSESSGIKRGTKKEGRRASIFTKGKLIQYGVRNFLTEASKEAWMCGVCAKSFTSFEAASQHEDYHIREIVADLGWTQDSLERQNSLGDVDGKNTGFQTASKGVVSHDQSQPHHQQRQQNFATNEQVSKNSSSSASSSESIHLENLSSPFAASRPDILTVSSRNLNHQFQLSATETHKLNKTTIENNDFEPPNEHQETPSNHNQTDSHQIDEYVVLADEALTDVCKKAEKLALSQLEQEAEFELECYSKDKHFYDKLEEREIERRRDGTYSRFRTEGKNLAQKIQNKFVDAYAVMKQGKSKKAMSTVDHYKRKLEGDSDVQNVIENTKRTLYVNVIVKNSFQVVSHELDRLARQRWEEHEQKEGSIDIRNEQGRAQFEKFKAAAQGQLVQLAGLALASDFTPRRIAVQLSNDLYRLLTPRLKRRGVFIECEIEYRVGPYFVLAVNVLAVDWRRLVKRTYEDVAERRAKWMKAAESGDAKEGIVRRYGPLASLIRLFKMTSMEFLANFVAILYYTHWVIYTPICWFLYRFLIGETFRKYFLSSVTDEIFYYVEQKGMEMNIQIQDAESQAVCMLSALQEIRTDSRKLKKKQEKAGSADGPAELLGPLLGPAIKDDSKSAPPIPDGFEIPENLENVSLELNLQVGFQRLRWALLSSESSFIKDVVWKTELNYDNIEAGEWNKFNDGIGLSKLPDGAKQEECIGAERESSYLMPKSAFVAANTAHETAFIEAYNDYCFSLKLRALTPDVPYGSTFEAWTKYVVINTGSNSCKLTCSVEAVFPNGPPMVGRQIKSGMRDGVGEVFIKTGEAFQRYADAYP</sequence>
<dbReference type="EMBL" id="HBIX01020356">
    <property type="protein sequence ID" value="CAE0721596.1"/>
    <property type="molecule type" value="Transcribed_RNA"/>
</dbReference>
<proteinExistence type="predicted"/>
<dbReference type="GO" id="GO:0008270">
    <property type="term" value="F:zinc ion binding"/>
    <property type="evidence" value="ECO:0007669"/>
    <property type="project" value="UniProtKB-KW"/>
</dbReference>
<evidence type="ECO:0008006" key="12">
    <source>
        <dbReference type="Google" id="ProtNLM"/>
    </source>
</evidence>
<dbReference type="InterPro" id="IPR013087">
    <property type="entry name" value="Znf_C2H2_type"/>
</dbReference>
<dbReference type="PROSITE" id="PS51778">
    <property type="entry name" value="VAST"/>
    <property type="match status" value="1"/>
</dbReference>
<keyword evidence="3" id="KW-0479">Metal-binding</keyword>
<feature type="domain" description="C2H2-type" evidence="6">
    <location>
        <begin position="165"/>
        <end position="190"/>
    </location>
</feature>
<name>A0A6V0AEG2_9STRA</name>
<feature type="transmembrane region" description="Helical" evidence="5">
    <location>
        <begin position="624"/>
        <end position="648"/>
    </location>
</feature>
<dbReference type="EMBL" id="HBIX01020354">
    <property type="protein sequence ID" value="CAE0721594.1"/>
    <property type="molecule type" value="Transcribed_RNA"/>
</dbReference>